<sequence length="100" mass="11707">MRDYIICYDITCPRRLGRIHRYLKRHACAVQYSVFLFTGSPEQLERCLEYLQRLMDPRSDDIRAYPLPERGLRLCLGNATLPDGIHWSGLSAAWQPQPQQ</sequence>
<dbReference type="InterPro" id="IPR019199">
    <property type="entry name" value="Virulence_VapD/CRISPR_Cas2"/>
</dbReference>
<evidence type="ECO:0000313" key="10">
    <source>
        <dbReference type="EMBL" id="AVO49261.1"/>
    </source>
</evidence>
<evidence type="ECO:0000313" key="11">
    <source>
        <dbReference type="Proteomes" id="UP000237925"/>
    </source>
</evidence>
<reference evidence="10 11" key="1">
    <citation type="submission" date="2018-03" db="EMBL/GenBank/DDBJ databases">
        <title>Genome sequencing of Melaminivora sp.</title>
        <authorList>
            <person name="Kim S.-J."/>
            <person name="Heo J."/>
            <person name="Ahn J.-H."/>
            <person name="Kwon S.-W."/>
        </authorList>
    </citation>
    <scope>NUCLEOTIDE SEQUENCE [LARGE SCALE GENOMIC DNA]</scope>
    <source>
        <strain evidence="10 11">SC2-9</strain>
    </source>
</reference>
<dbReference type="PANTHER" id="PTHR34405:SF3">
    <property type="entry name" value="CRISPR-ASSOCIATED ENDORIBONUCLEASE CAS2 3"/>
    <property type="match status" value="1"/>
</dbReference>
<dbReference type="GO" id="GO:0016787">
    <property type="term" value="F:hydrolase activity"/>
    <property type="evidence" value="ECO:0007669"/>
    <property type="project" value="UniProtKB-KW"/>
</dbReference>
<dbReference type="HAMAP" id="MF_01471">
    <property type="entry name" value="Cas2"/>
    <property type="match status" value="1"/>
</dbReference>
<proteinExistence type="inferred from homology"/>
<dbReference type="PANTHER" id="PTHR34405">
    <property type="entry name" value="CRISPR-ASSOCIATED ENDORIBONUCLEASE CAS2"/>
    <property type="match status" value="1"/>
</dbReference>
<protein>
    <recommendedName>
        <fullName evidence="9">CRISPR-associated endoribonuclease Cas2</fullName>
        <ecNumber evidence="9">3.1.-.-</ecNumber>
    </recommendedName>
</protein>
<keyword evidence="4 9" id="KW-0479">Metal-binding</keyword>
<dbReference type="GO" id="GO:0051607">
    <property type="term" value="P:defense response to virus"/>
    <property type="evidence" value="ECO:0007669"/>
    <property type="project" value="UniProtKB-UniRule"/>
</dbReference>
<dbReference type="AlphaFoldDB" id="A0A2R3QBX2"/>
<dbReference type="GO" id="GO:0043571">
    <property type="term" value="P:maintenance of CRISPR repeat elements"/>
    <property type="evidence" value="ECO:0007669"/>
    <property type="project" value="UniProtKB-UniRule"/>
</dbReference>
<dbReference type="RefSeq" id="WP_106683694.1">
    <property type="nucleotide sequence ID" value="NZ_CP027667.1"/>
</dbReference>
<comment type="cofactor">
    <cofactor evidence="1 9">
        <name>Mg(2+)</name>
        <dbReference type="ChEBI" id="CHEBI:18420"/>
    </cofactor>
</comment>
<comment type="subunit">
    <text evidence="9">Homodimer, forms a heterotetramer with a Cas1 homodimer.</text>
</comment>
<keyword evidence="11" id="KW-1185">Reference proteome</keyword>
<evidence type="ECO:0000256" key="1">
    <source>
        <dbReference type="ARBA" id="ARBA00001946"/>
    </source>
</evidence>
<keyword evidence="5 9" id="KW-0255">Endonuclease</keyword>
<dbReference type="Proteomes" id="UP000237925">
    <property type="component" value="Chromosome"/>
</dbReference>
<evidence type="ECO:0000256" key="8">
    <source>
        <dbReference type="ARBA" id="ARBA00023118"/>
    </source>
</evidence>
<organism evidence="10 11">
    <name type="scientific">Melaminivora suipulveris</name>
    <dbReference type="NCBI Taxonomy" id="2109913"/>
    <lineage>
        <taxon>Bacteria</taxon>
        <taxon>Pseudomonadati</taxon>
        <taxon>Pseudomonadota</taxon>
        <taxon>Betaproteobacteria</taxon>
        <taxon>Burkholderiales</taxon>
        <taxon>Comamonadaceae</taxon>
        <taxon>Melaminivora</taxon>
    </lineage>
</organism>
<dbReference type="KEGG" id="mela:C6568_08280"/>
<dbReference type="CDD" id="cd09725">
    <property type="entry name" value="Cas2_I_II_III"/>
    <property type="match status" value="1"/>
</dbReference>
<feature type="binding site" evidence="9">
    <location>
        <position position="9"/>
    </location>
    <ligand>
        <name>Mg(2+)</name>
        <dbReference type="ChEBI" id="CHEBI:18420"/>
        <note>catalytic</note>
    </ligand>
</feature>
<keyword evidence="8 9" id="KW-0051">Antiviral defense</keyword>
<dbReference type="OrthoDB" id="9798176at2"/>
<evidence type="ECO:0000256" key="6">
    <source>
        <dbReference type="ARBA" id="ARBA00022801"/>
    </source>
</evidence>
<keyword evidence="6 9" id="KW-0378">Hydrolase</keyword>
<name>A0A2R3QBX2_9BURK</name>
<dbReference type="Gene3D" id="3.30.70.240">
    <property type="match status" value="1"/>
</dbReference>
<dbReference type="InterPro" id="IPR021127">
    <property type="entry name" value="CRISPR_associated_Cas2"/>
</dbReference>
<evidence type="ECO:0000256" key="2">
    <source>
        <dbReference type="ARBA" id="ARBA00009959"/>
    </source>
</evidence>
<accession>A0A2R3QBX2</accession>
<keyword evidence="7 9" id="KW-0460">Magnesium</keyword>
<keyword evidence="3 9" id="KW-0540">Nuclease</keyword>
<evidence type="ECO:0000256" key="9">
    <source>
        <dbReference type="HAMAP-Rule" id="MF_01471"/>
    </source>
</evidence>
<comment type="similarity">
    <text evidence="2 9">Belongs to the CRISPR-associated endoribonuclease Cas2 protein family.</text>
</comment>
<evidence type="ECO:0000256" key="7">
    <source>
        <dbReference type="ARBA" id="ARBA00022842"/>
    </source>
</evidence>
<comment type="function">
    <text evidence="9">CRISPR (clustered regularly interspaced short palindromic repeat), is an adaptive immune system that provides protection against mobile genetic elements (viruses, transposable elements and conjugative plasmids). CRISPR clusters contain sequences complementary to antecedent mobile elements and target invading nucleic acids. CRISPR clusters are transcribed and processed into CRISPR RNA (crRNA). Functions as a ssRNA-specific endoribonuclease. Involved in the integration of spacer DNA into the CRISPR cassette.</text>
</comment>
<dbReference type="GO" id="GO:0046872">
    <property type="term" value="F:metal ion binding"/>
    <property type="evidence" value="ECO:0007669"/>
    <property type="project" value="UniProtKB-UniRule"/>
</dbReference>
<dbReference type="Pfam" id="PF09827">
    <property type="entry name" value="CRISPR_Cas2"/>
    <property type="match status" value="1"/>
</dbReference>
<evidence type="ECO:0000256" key="3">
    <source>
        <dbReference type="ARBA" id="ARBA00022722"/>
    </source>
</evidence>
<evidence type="ECO:0000256" key="4">
    <source>
        <dbReference type="ARBA" id="ARBA00022723"/>
    </source>
</evidence>
<dbReference type="NCBIfam" id="TIGR01573">
    <property type="entry name" value="cas2"/>
    <property type="match status" value="1"/>
</dbReference>
<dbReference type="EC" id="3.1.-.-" evidence="9"/>
<dbReference type="GO" id="GO:0004521">
    <property type="term" value="F:RNA endonuclease activity"/>
    <property type="evidence" value="ECO:0007669"/>
    <property type="project" value="InterPro"/>
</dbReference>
<gene>
    <name evidence="9 10" type="primary">cas2</name>
    <name evidence="10" type="ORF">C6568_08280</name>
</gene>
<dbReference type="EMBL" id="CP027667">
    <property type="protein sequence ID" value="AVO49261.1"/>
    <property type="molecule type" value="Genomic_DNA"/>
</dbReference>
<dbReference type="SUPFAM" id="SSF143430">
    <property type="entry name" value="TTP0101/SSO1404-like"/>
    <property type="match status" value="1"/>
</dbReference>
<evidence type="ECO:0000256" key="5">
    <source>
        <dbReference type="ARBA" id="ARBA00022759"/>
    </source>
</evidence>